<dbReference type="Pfam" id="PF13202">
    <property type="entry name" value="EF-hand_5"/>
    <property type="match status" value="1"/>
</dbReference>
<name>F0VHP4_NEOCL</name>
<dbReference type="PROSITE" id="PS00018">
    <property type="entry name" value="EF_HAND_1"/>
    <property type="match status" value="4"/>
</dbReference>
<dbReference type="PANTHER" id="PTHR10827:SF85">
    <property type="entry name" value="CALCIUM-BINDING PROTEIN"/>
    <property type="match status" value="1"/>
</dbReference>
<keyword evidence="2" id="KW-0472">Membrane</keyword>
<organism evidence="4 6">
    <name type="scientific">Neospora caninum (strain Liverpool)</name>
    <dbReference type="NCBI Taxonomy" id="572307"/>
    <lineage>
        <taxon>Eukaryota</taxon>
        <taxon>Sar</taxon>
        <taxon>Alveolata</taxon>
        <taxon>Apicomplexa</taxon>
        <taxon>Conoidasida</taxon>
        <taxon>Coccidia</taxon>
        <taxon>Eucoccidiorida</taxon>
        <taxon>Eimeriorina</taxon>
        <taxon>Sarcocystidae</taxon>
        <taxon>Neospora</taxon>
    </lineage>
</organism>
<evidence type="ECO:0000313" key="4">
    <source>
        <dbReference type="EMBL" id="CBZ53255.1"/>
    </source>
</evidence>
<evidence type="ECO:0000256" key="2">
    <source>
        <dbReference type="SAM" id="Phobius"/>
    </source>
</evidence>
<keyword evidence="6" id="KW-1185">Reference proteome</keyword>
<reference evidence="6" key="3">
    <citation type="journal article" date="2012" name="PLoS Pathog.">
        <title>Comparative genomics of the apicomplexan parasites Toxoplasma gondii and Neospora caninum: Coccidia differing in host range and transmission strategy.</title>
        <authorList>
            <person name="Reid A.J."/>
            <person name="Vermont S.J."/>
            <person name="Cotton J.A."/>
            <person name="Harris D."/>
            <person name="Hill-Cawthorne G.A."/>
            <person name="Konen-Waisman S."/>
            <person name="Latham S.M."/>
            <person name="Mourier T."/>
            <person name="Norton R."/>
            <person name="Quail M.A."/>
            <person name="Sanders M."/>
            <person name="Shanmugam D."/>
            <person name="Sohal A."/>
            <person name="Wasmuth J.D."/>
            <person name="Brunk B."/>
            <person name="Grigg M.E."/>
            <person name="Howard J.C."/>
            <person name="Parkinson J."/>
            <person name="Roos D.S."/>
            <person name="Trees A.J."/>
            <person name="Berriman M."/>
            <person name="Pain A."/>
            <person name="Wastling J.M."/>
        </authorList>
    </citation>
    <scope>NUCLEOTIDE SEQUENCE [LARGE SCALE GENOMIC DNA]</scope>
    <source>
        <strain evidence="6">Liverpool</strain>
    </source>
</reference>
<dbReference type="InterPro" id="IPR002048">
    <property type="entry name" value="EF_hand_dom"/>
</dbReference>
<feature type="domain" description="EF-hand" evidence="3">
    <location>
        <begin position="167"/>
        <end position="202"/>
    </location>
</feature>
<dbReference type="GO" id="GO:0005509">
    <property type="term" value="F:calcium ion binding"/>
    <property type="evidence" value="ECO:0007669"/>
    <property type="project" value="InterPro"/>
</dbReference>
<dbReference type="GeneID" id="13443614"/>
<dbReference type="InterPro" id="IPR011992">
    <property type="entry name" value="EF-hand-dom_pair"/>
</dbReference>
<dbReference type="OMA" id="MPMKYAD"/>
<dbReference type="Gene3D" id="1.10.238.10">
    <property type="entry name" value="EF-hand"/>
    <property type="match status" value="3"/>
</dbReference>
<dbReference type="PROSITE" id="PS50222">
    <property type="entry name" value="EF_HAND_2"/>
    <property type="match status" value="4"/>
</dbReference>
<evidence type="ECO:0000313" key="6">
    <source>
        <dbReference type="Proteomes" id="UP000007494"/>
    </source>
</evidence>
<dbReference type="InterPro" id="IPR018247">
    <property type="entry name" value="EF_Hand_1_Ca_BS"/>
</dbReference>
<reference evidence="5" key="4">
    <citation type="journal article" date="2015" name="PLoS ONE">
        <title>Comprehensive Evaluation of Toxoplasma gondii VEG and Neospora caninum LIV Genomes with Tachyzoite Stage Transcriptome and Proteome Defines Novel Transcript Features.</title>
        <authorList>
            <person name="Ramaprasad A."/>
            <person name="Mourier T."/>
            <person name="Naeem R."/>
            <person name="Malas T.B."/>
            <person name="Moussa E."/>
            <person name="Panigrahi A."/>
            <person name="Vermont S.J."/>
            <person name="Otto T.D."/>
            <person name="Wastling J."/>
            <person name="Pain A."/>
        </authorList>
    </citation>
    <scope>NUCLEOTIDE SEQUENCE</scope>
    <source>
        <strain evidence="5">Liverpool</strain>
    </source>
</reference>
<dbReference type="RefSeq" id="XP_003883287.1">
    <property type="nucleotide sequence ID" value="XM_003883238.1"/>
</dbReference>
<feature type="transmembrane region" description="Helical" evidence="2">
    <location>
        <begin position="40"/>
        <end position="61"/>
    </location>
</feature>
<gene>
    <name evidence="5" type="ORF">BN1204_030420</name>
    <name evidence="4" type="ORF">NCLIV_030420</name>
</gene>
<keyword evidence="2" id="KW-1133">Transmembrane helix</keyword>
<dbReference type="FunCoup" id="F0VHP4">
    <property type="interactions" value="4"/>
</dbReference>
<proteinExistence type="predicted"/>
<dbReference type="SUPFAM" id="SSF47473">
    <property type="entry name" value="EF-hand"/>
    <property type="match status" value="2"/>
</dbReference>
<sequence>MRRFAESANPLGSSGAVVLRAPAGLAAWGQRRTERSALSLSRLVSSLVLLAFSPLFFGAFFSAAPAHLAEAAASKLSGEKLAELMQMDLKDIKERMLALFELIDANHDNEIDTEEAKEWSTKLKNAMHQHQVRMEFQAIDKDADGKVSLAELEATYVDGQDQKQLEQHKKEVEQRFKAVDKNNDGLLDMAEIRILMDPGKDDGLMKIEIEEILTAQDKDGDRKITLSEFIETEGTGSITDAEKAELEKEFKSYDVNADGTIDEGELQQIIKDPHAHEIRLLLEEFAKDLKDGKVGKEQWEKEFESFAVSMLTDNGEVLRFPEDYTGIEFPFKTVVPKVEGVEDDEKHDEL</sequence>
<dbReference type="EMBL" id="FR823390">
    <property type="protein sequence ID" value="CBZ53255.1"/>
    <property type="molecule type" value="Genomic_DNA"/>
</dbReference>
<reference evidence="4" key="2">
    <citation type="submission" date="2011-03" db="EMBL/GenBank/DDBJ databases">
        <title>Comparative genomics and transcriptomics of Neospora caninum and Toxoplasma gondii.</title>
        <authorList>
            <person name="Reid A.J."/>
            <person name="Sohal A."/>
            <person name="Harris D."/>
            <person name="Quail M."/>
            <person name="Sanders M."/>
            <person name="Berriman M."/>
            <person name="Wastling J.M."/>
            <person name="Pain A."/>
        </authorList>
    </citation>
    <scope>NUCLEOTIDE SEQUENCE</scope>
    <source>
        <strain evidence="4">Liverpool</strain>
    </source>
</reference>
<dbReference type="Proteomes" id="UP000007494">
    <property type="component" value="Chromosome VIII"/>
</dbReference>
<feature type="domain" description="EF-hand" evidence="3">
    <location>
        <begin position="91"/>
        <end position="126"/>
    </location>
</feature>
<keyword evidence="1" id="KW-0106">Calcium</keyword>
<protein>
    <submittedName>
        <fullName evidence="4">Rcn2-prov protein, related</fullName>
    </submittedName>
</protein>
<feature type="domain" description="EF-hand" evidence="3">
    <location>
        <begin position="241"/>
        <end position="276"/>
    </location>
</feature>
<dbReference type="SMART" id="SM00054">
    <property type="entry name" value="EFh"/>
    <property type="match status" value="5"/>
</dbReference>
<dbReference type="eggNOG" id="KOG4223">
    <property type="taxonomic scope" value="Eukaryota"/>
</dbReference>
<keyword evidence="2" id="KW-0812">Transmembrane</keyword>
<dbReference type="OrthoDB" id="26525at2759"/>
<dbReference type="Pfam" id="PF13499">
    <property type="entry name" value="EF-hand_7"/>
    <property type="match status" value="2"/>
</dbReference>
<dbReference type="AlphaFoldDB" id="F0VHP4"/>
<dbReference type="EMBL" id="LN714483">
    <property type="protein sequence ID" value="CEL67241.1"/>
    <property type="molecule type" value="Genomic_DNA"/>
</dbReference>
<accession>F0VHP4</accession>
<evidence type="ECO:0000313" key="5">
    <source>
        <dbReference type="EMBL" id="CEL67241.1"/>
    </source>
</evidence>
<evidence type="ECO:0000259" key="3">
    <source>
        <dbReference type="PROSITE" id="PS50222"/>
    </source>
</evidence>
<dbReference type="VEuPathDB" id="ToxoDB:NCLIV_030420"/>
<dbReference type="InParanoid" id="F0VHP4"/>
<dbReference type="PANTHER" id="PTHR10827">
    <property type="entry name" value="RETICULOCALBIN"/>
    <property type="match status" value="1"/>
</dbReference>
<feature type="domain" description="EF-hand" evidence="3">
    <location>
        <begin position="127"/>
        <end position="162"/>
    </location>
</feature>
<evidence type="ECO:0000256" key="1">
    <source>
        <dbReference type="ARBA" id="ARBA00022837"/>
    </source>
</evidence>
<reference evidence="4" key="1">
    <citation type="submission" date="2011-02" db="EMBL/GenBank/DDBJ databases">
        <authorList>
            <person name="Aslett M."/>
        </authorList>
    </citation>
    <scope>NUCLEOTIDE SEQUENCE</scope>
    <source>
        <strain evidence="4">Liverpool</strain>
    </source>
</reference>